<dbReference type="SUPFAM" id="SSF82861">
    <property type="entry name" value="Mechanosensitive channel protein MscS (YggB), transmembrane region"/>
    <property type="match status" value="1"/>
</dbReference>
<comment type="function">
    <text evidence="7">Mechanosensitive channel that participates in the regulation of osmotic pressure changes within the cell, opening in response to stretch forces in the membrane lipid bilayer, without the need for other proteins. Contributes to normal resistance to hypoosmotic shock. Forms an ion channel of 1.0 nanosiemens conductance with a slight preference for anions.</text>
</comment>
<keyword evidence="6 7" id="KW-0472">Membrane</keyword>
<dbReference type="Pfam" id="PF00924">
    <property type="entry name" value="MS_channel_2nd"/>
    <property type="match status" value="1"/>
</dbReference>
<feature type="transmembrane region" description="Helical" evidence="7">
    <location>
        <begin position="20"/>
        <end position="48"/>
    </location>
</feature>
<dbReference type="InterPro" id="IPR049278">
    <property type="entry name" value="MS_channel_C"/>
</dbReference>
<protein>
    <recommendedName>
        <fullName evidence="7">Small-conductance mechanosensitive channel</fullName>
    </recommendedName>
</protein>
<dbReference type="InterPro" id="IPR011014">
    <property type="entry name" value="MscS_channel_TM-2"/>
</dbReference>
<feature type="domain" description="Mechanosensitive ion channel MscS" evidence="8">
    <location>
        <begin position="109"/>
        <end position="175"/>
    </location>
</feature>
<gene>
    <name evidence="11" type="ORF">BI364_15040</name>
</gene>
<dbReference type="InterPro" id="IPR045275">
    <property type="entry name" value="MscS_archaea/bacteria_type"/>
</dbReference>
<evidence type="ECO:0000256" key="4">
    <source>
        <dbReference type="ARBA" id="ARBA00022692"/>
    </source>
</evidence>
<evidence type="ECO:0000256" key="3">
    <source>
        <dbReference type="ARBA" id="ARBA00022475"/>
    </source>
</evidence>
<comment type="subcellular location">
    <subcellularLocation>
        <location evidence="7">Cell inner membrane</location>
        <topology evidence="7">Multi-pass membrane protein</topology>
    </subcellularLocation>
    <subcellularLocation>
        <location evidence="1">Cell membrane</location>
        <topology evidence="1">Multi-pass membrane protein</topology>
    </subcellularLocation>
</comment>
<keyword evidence="7" id="KW-0813">Transport</keyword>
<evidence type="ECO:0000256" key="2">
    <source>
        <dbReference type="ARBA" id="ARBA00008017"/>
    </source>
</evidence>
<dbReference type="InterPro" id="IPR011066">
    <property type="entry name" value="MscS_channel_C_sf"/>
</dbReference>
<dbReference type="Proteomes" id="UP000095401">
    <property type="component" value="Chromosome"/>
</dbReference>
<keyword evidence="7" id="KW-0407">Ion channel</keyword>
<feature type="transmembrane region" description="Helical" evidence="7">
    <location>
        <begin position="93"/>
        <end position="123"/>
    </location>
</feature>
<keyword evidence="3" id="KW-1003">Cell membrane</keyword>
<keyword evidence="7" id="KW-0997">Cell inner membrane</keyword>
<dbReference type="GO" id="GO:0008381">
    <property type="term" value="F:mechanosensitive monoatomic ion channel activity"/>
    <property type="evidence" value="ECO:0007669"/>
    <property type="project" value="InterPro"/>
</dbReference>
<dbReference type="PANTHER" id="PTHR30221">
    <property type="entry name" value="SMALL-CONDUCTANCE MECHANOSENSITIVE CHANNEL"/>
    <property type="match status" value="1"/>
</dbReference>
<dbReference type="SUPFAM" id="SSF82689">
    <property type="entry name" value="Mechanosensitive channel protein MscS (YggB), C-terminal domain"/>
    <property type="match status" value="1"/>
</dbReference>
<dbReference type="InterPro" id="IPR049142">
    <property type="entry name" value="MS_channel_1st"/>
</dbReference>
<dbReference type="Pfam" id="PF21082">
    <property type="entry name" value="MS_channel_3rd"/>
    <property type="match status" value="1"/>
</dbReference>
<evidence type="ECO:0000313" key="12">
    <source>
        <dbReference type="Proteomes" id="UP000095401"/>
    </source>
</evidence>
<name>A0A1D8IRF6_9GAMM</name>
<evidence type="ECO:0000259" key="8">
    <source>
        <dbReference type="Pfam" id="PF00924"/>
    </source>
</evidence>
<sequence>MNQLLDPGKLDWHQLLQAYAIPWGIKLLMALAVLAIGLWLAGTITHLIGKAFAKARMDAMLVRFLESITKAFLQVVVVIAALGQLGVQTTSLIAILGAAGLAVGLALQNSLSNFAAGVLLLVFKPFKSGDFVEAGGVLGVVEHVRVFNSVMRTPDNREITVPNGKIYNDVITNYSARDTRRIDLVVGISYDADIRKAKAIVEAILAEDARVLKEPAATCGVMDLADSSVNLYIRPWVASADYWNARCDLLEAIKLRFDASGIGIPYPQMDVHLQQAKAETETEAA</sequence>
<dbReference type="InterPro" id="IPR006685">
    <property type="entry name" value="MscS_channel_2nd"/>
</dbReference>
<dbReference type="SUPFAM" id="SSF50182">
    <property type="entry name" value="Sm-like ribonucleoproteins"/>
    <property type="match status" value="1"/>
</dbReference>
<dbReference type="PANTHER" id="PTHR30221:SF1">
    <property type="entry name" value="SMALL-CONDUCTANCE MECHANOSENSITIVE CHANNEL"/>
    <property type="match status" value="1"/>
</dbReference>
<dbReference type="Gene3D" id="2.30.30.60">
    <property type="match status" value="1"/>
</dbReference>
<evidence type="ECO:0000259" key="9">
    <source>
        <dbReference type="Pfam" id="PF21082"/>
    </source>
</evidence>
<keyword evidence="4 7" id="KW-0812">Transmembrane</keyword>
<organism evidence="11 12">
    <name type="scientific">Acidihalobacter yilgarnensis</name>
    <dbReference type="NCBI Taxonomy" id="2819280"/>
    <lineage>
        <taxon>Bacteria</taxon>
        <taxon>Pseudomonadati</taxon>
        <taxon>Pseudomonadota</taxon>
        <taxon>Gammaproteobacteria</taxon>
        <taxon>Chromatiales</taxon>
        <taxon>Ectothiorhodospiraceae</taxon>
        <taxon>Acidihalobacter</taxon>
    </lineage>
</organism>
<comment type="subunit">
    <text evidence="7">Homoheptamer.</text>
</comment>
<keyword evidence="5 7" id="KW-1133">Transmembrane helix</keyword>
<dbReference type="GO" id="GO:0005886">
    <property type="term" value="C:plasma membrane"/>
    <property type="evidence" value="ECO:0007669"/>
    <property type="project" value="UniProtKB-SubCell"/>
</dbReference>
<evidence type="ECO:0000256" key="7">
    <source>
        <dbReference type="RuleBase" id="RU369025"/>
    </source>
</evidence>
<feature type="domain" description="Mechanosensitive ion channel MscS C-terminal" evidence="9">
    <location>
        <begin position="182"/>
        <end position="264"/>
    </location>
</feature>
<keyword evidence="12" id="KW-1185">Reference proteome</keyword>
<dbReference type="InterPro" id="IPR023408">
    <property type="entry name" value="MscS_beta-dom_sf"/>
</dbReference>
<reference evidence="12" key="1">
    <citation type="submission" date="2016-09" db="EMBL/GenBank/DDBJ databases">
        <title>Acidihalobacter prosperus F5.</title>
        <authorList>
            <person name="Khaleque H.N."/>
            <person name="Ramsay J.P."/>
            <person name="Kaksonen A.H."/>
            <person name="Boxall N.J."/>
            <person name="Watkin E.L.J."/>
        </authorList>
    </citation>
    <scope>NUCLEOTIDE SEQUENCE [LARGE SCALE GENOMIC DNA]</scope>
    <source>
        <strain evidence="12">F5</strain>
    </source>
</reference>
<dbReference type="EMBL" id="CP017415">
    <property type="protein sequence ID" value="AOU99082.1"/>
    <property type="molecule type" value="Genomic_DNA"/>
</dbReference>
<evidence type="ECO:0000256" key="1">
    <source>
        <dbReference type="ARBA" id="ARBA00004651"/>
    </source>
</evidence>
<comment type="similarity">
    <text evidence="2 7">Belongs to the MscS (TC 1.A.23) family.</text>
</comment>
<dbReference type="Gene3D" id="1.10.287.1260">
    <property type="match status" value="1"/>
</dbReference>
<dbReference type="Pfam" id="PF21088">
    <property type="entry name" value="MS_channel_1st"/>
    <property type="match status" value="1"/>
</dbReference>
<dbReference type="InterPro" id="IPR010920">
    <property type="entry name" value="LSM_dom_sf"/>
</dbReference>
<dbReference type="RefSeq" id="WP_070079435.1">
    <property type="nucleotide sequence ID" value="NZ_CP017415.1"/>
</dbReference>
<feature type="transmembrane region" description="Helical" evidence="7">
    <location>
        <begin position="68"/>
        <end position="87"/>
    </location>
</feature>
<dbReference type="KEGG" id="aprs:BI364_15040"/>
<proteinExistence type="inferred from homology"/>
<evidence type="ECO:0000256" key="6">
    <source>
        <dbReference type="ARBA" id="ARBA00023136"/>
    </source>
</evidence>
<dbReference type="AlphaFoldDB" id="A0A1D8IRF6"/>
<accession>A0A1D8IRF6</accession>
<dbReference type="Gene3D" id="3.30.70.100">
    <property type="match status" value="1"/>
</dbReference>
<feature type="domain" description="Mechanosensitive ion channel transmembrane helices 2/3" evidence="10">
    <location>
        <begin position="68"/>
        <end position="108"/>
    </location>
</feature>
<comment type="caution">
    <text evidence="7">Lacks conserved residue(s) required for the propagation of feature annotation.</text>
</comment>
<evidence type="ECO:0000313" key="11">
    <source>
        <dbReference type="EMBL" id="AOU99082.1"/>
    </source>
</evidence>
<evidence type="ECO:0000256" key="5">
    <source>
        <dbReference type="ARBA" id="ARBA00022989"/>
    </source>
</evidence>
<keyword evidence="7" id="KW-0406">Ion transport</keyword>
<evidence type="ECO:0000259" key="10">
    <source>
        <dbReference type="Pfam" id="PF21088"/>
    </source>
</evidence>